<dbReference type="GO" id="GO:0004222">
    <property type="term" value="F:metalloendopeptidase activity"/>
    <property type="evidence" value="ECO:0007669"/>
    <property type="project" value="InterPro"/>
</dbReference>
<dbReference type="InterPro" id="IPR032632">
    <property type="entry name" value="Peptidase_M16_M"/>
</dbReference>
<evidence type="ECO:0000256" key="4">
    <source>
        <dbReference type="ARBA" id="ARBA00022801"/>
    </source>
</evidence>
<evidence type="ECO:0000313" key="11">
    <source>
        <dbReference type="EMBL" id="TKS09951.1"/>
    </source>
</evidence>
<dbReference type="GO" id="GO:0005739">
    <property type="term" value="C:mitochondrion"/>
    <property type="evidence" value="ECO:0007669"/>
    <property type="project" value="TreeGrafter"/>
</dbReference>
<dbReference type="InterPro" id="IPR011765">
    <property type="entry name" value="Pept_M16_N"/>
</dbReference>
<dbReference type="SUPFAM" id="SSF63411">
    <property type="entry name" value="LuxS/MPP-like metallohydrolase"/>
    <property type="match status" value="4"/>
</dbReference>
<keyword evidence="3" id="KW-0479">Metal-binding</keyword>
<evidence type="ECO:0000256" key="3">
    <source>
        <dbReference type="ARBA" id="ARBA00022723"/>
    </source>
</evidence>
<dbReference type="GO" id="GO:0005829">
    <property type="term" value="C:cytosol"/>
    <property type="evidence" value="ECO:0007669"/>
    <property type="project" value="TreeGrafter"/>
</dbReference>
<dbReference type="FunFam" id="3.30.830.10:FF:000003">
    <property type="entry name" value="Insulin-degrading enzyme"/>
    <property type="match status" value="1"/>
</dbReference>
<evidence type="ECO:0000256" key="5">
    <source>
        <dbReference type="ARBA" id="ARBA00022833"/>
    </source>
</evidence>
<dbReference type="InterPro" id="IPR011249">
    <property type="entry name" value="Metalloenz_LuxS/M16"/>
</dbReference>
<dbReference type="GO" id="GO:0043171">
    <property type="term" value="P:peptide catabolic process"/>
    <property type="evidence" value="ECO:0007669"/>
    <property type="project" value="TreeGrafter"/>
</dbReference>
<protein>
    <recommendedName>
        <fullName evidence="12">Insulin-degrading enzyme-like 1, peroxisomal</fullName>
    </recommendedName>
</protein>
<dbReference type="Pfam" id="PF00675">
    <property type="entry name" value="Peptidase_M16"/>
    <property type="match status" value="1"/>
</dbReference>
<dbReference type="FunFam" id="3.30.830.10:FF:000005">
    <property type="entry name" value="nardilysin isoform X1"/>
    <property type="match status" value="1"/>
</dbReference>
<dbReference type="EMBL" id="RCHU01000258">
    <property type="protein sequence ID" value="TKS09951.1"/>
    <property type="molecule type" value="Genomic_DNA"/>
</dbReference>
<comment type="caution">
    <text evidence="11">The sequence shown here is derived from an EMBL/GenBank/DDBJ whole genome shotgun (WGS) entry which is preliminary data.</text>
</comment>
<dbReference type="InterPro" id="IPR007863">
    <property type="entry name" value="Peptidase_M16_C"/>
</dbReference>
<evidence type="ECO:0000259" key="10">
    <source>
        <dbReference type="Pfam" id="PF16187"/>
    </source>
</evidence>
<proteinExistence type="inferred from homology"/>
<reference evidence="11" key="1">
    <citation type="submission" date="2018-10" db="EMBL/GenBank/DDBJ databases">
        <title>Population genomic analysis revealed the cold adaptation of white poplar.</title>
        <authorList>
            <person name="Liu Y.-J."/>
        </authorList>
    </citation>
    <scope>NUCLEOTIDE SEQUENCE [LARGE SCALE GENOMIC DNA]</scope>
    <source>
        <strain evidence="11">PAL-ZL1</strain>
    </source>
</reference>
<sequence>MEIVKARTDKREYKRIVLPNALQVLLISDPDTDKAISIPKFLQFQFNSGALITDCAASMNVSVGSFSDPDGLEGLAHFLEHMLFYASDKYPLEDSYSKYISEHGGSTNAYTASDHTNYHFDVNSDCFEDALDRFAQFFIKPLMSADATIREIKAVDSENQKNLLSDGWRINQLQKHLSEEGHPYHKFSTGNWDTLEVQPKEKGLDTRLELIKLYEENYSANLMNLVIYAKESLDKIQSLVEDKFQEIRNNDKSCFSFPGQPCSSEHLQACQILVRTVPIKQGHKLRIVWPITPGILHYKEGPCRYLGHLIGHEGEGSLFYVLKTLGWATDLCAGEGDGTTEFSFFTVVINLTDAGHEHMQDVVGLLFKYIHLLQQSGVCKWIFDELAAVCETSFHYQDKTPPRSYVVRIASNMQLTDDEDSDANGEDTAAAAIEVALNFDCTLYPQKDWLVRSSLPSNFSPSIIQTVLNQLSPDNVRIFWESKKFEGQTAMTEPWYKTAYSVEKITGSMIQEWMLFAPNEDLHLPAPNVFIPTDLSLKDAQEKVKFPVLLRKSSSSSLWYKPDTMFSTPKAYVKIDFNCPFASSSPETEVLTDIFARLLMDDLNDYAYYARVAGLDYGIRNTDSGFQVTVVGYNHKLRILLETVIEKISKFKVKPDRFSVIKEMVTKEYGNLKFQQPNRQAMYYCSLLLHDQTWPWMEELEILPHLQAEDLAKFIPLMLSRAFLECYIAGNIERSEAESMILHIEDVFNGGPDPICQPLFPSQHLTSRVIKLERGINYLYPIEGLNPDDENSSNVNALIDMKLEKHKNLREESAFFWREISDGTLKFDRQECEVAALKQLTQQDLIDFFDEHVKVGAPRKRTLSVRVYGKLHSCEYPSDKSQQLAPNAVQIEDIFSFRRSQPLYGSFKGGYGHMKL</sequence>
<evidence type="ECO:0000259" key="8">
    <source>
        <dbReference type="Pfam" id="PF00675"/>
    </source>
</evidence>
<keyword evidence="2" id="KW-0645">Protease</keyword>
<dbReference type="STRING" id="43335.A0A4U5QID1"/>
<organism evidence="11">
    <name type="scientific">Populus alba</name>
    <name type="common">White poplar</name>
    <dbReference type="NCBI Taxonomy" id="43335"/>
    <lineage>
        <taxon>Eukaryota</taxon>
        <taxon>Viridiplantae</taxon>
        <taxon>Streptophyta</taxon>
        <taxon>Embryophyta</taxon>
        <taxon>Tracheophyta</taxon>
        <taxon>Spermatophyta</taxon>
        <taxon>Magnoliopsida</taxon>
        <taxon>eudicotyledons</taxon>
        <taxon>Gunneridae</taxon>
        <taxon>Pentapetalae</taxon>
        <taxon>rosids</taxon>
        <taxon>fabids</taxon>
        <taxon>Malpighiales</taxon>
        <taxon>Salicaceae</taxon>
        <taxon>Saliceae</taxon>
        <taxon>Populus</taxon>
    </lineage>
</organism>
<dbReference type="FunFam" id="3.30.830.10:FF:000004">
    <property type="entry name" value="Putative insulin-degrading enzyme"/>
    <property type="match status" value="1"/>
</dbReference>
<dbReference type="GO" id="GO:0046872">
    <property type="term" value="F:metal ion binding"/>
    <property type="evidence" value="ECO:0007669"/>
    <property type="project" value="UniProtKB-KW"/>
</dbReference>
<comment type="similarity">
    <text evidence="1 7">Belongs to the peptidase M16 family.</text>
</comment>
<dbReference type="Pfam" id="PF16187">
    <property type="entry name" value="Peptidase_M16_M"/>
    <property type="match status" value="1"/>
</dbReference>
<feature type="domain" description="Peptidase M16 middle/third" evidence="10">
    <location>
        <begin position="437"/>
        <end position="701"/>
    </location>
</feature>
<dbReference type="Pfam" id="PF05193">
    <property type="entry name" value="Peptidase_M16_C"/>
    <property type="match status" value="1"/>
</dbReference>
<keyword evidence="4" id="KW-0378">Hydrolase</keyword>
<gene>
    <name evidence="11" type="ORF">D5086_0000090520</name>
</gene>
<dbReference type="InterPro" id="IPR001431">
    <property type="entry name" value="Pept_M16_Zn_BS"/>
</dbReference>
<evidence type="ECO:0008006" key="12">
    <source>
        <dbReference type="Google" id="ProtNLM"/>
    </source>
</evidence>
<feature type="domain" description="Peptidase M16 C-terminal" evidence="9">
    <location>
        <begin position="206"/>
        <end position="386"/>
    </location>
</feature>
<dbReference type="PANTHER" id="PTHR43690:SF18">
    <property type="entry name" value="INSULIN-DEGRADING ENZYME-RELATED"/>
    <property type="match status" value="1"/>
</dbReference>
<evidence type="ECO:0000256" key="6">
    <source>
        <dbReference type="ARBA" id="ARBA00023049"/>
    </source>
</evidence>
<dbReference type="Gene3D" id="3.30.830.10">
    <property type="entry name" value="Metalloenzyme, LuxS/M16 peptidase-like"/>
    <property type="match status" value="4"/>
</dbReference>
<dbReference type="InterPro" id="IPR050626">
    <property type="entry name" value="Peptidase_M16"/>
</dbReference>
<evidence type="ECO:0000256" key="1">
    <source>
        <dbReference type="ARBA" id="ARBA00007261"/>
    </source>
</evidence>
<feature type="domain" description="Peptidase M16 N-terminal" evidence="8">
    <location>
        <begin position="54"/>
        <end position="178"/>
    </location>
</feature>
<dbReference type="GO" id="GO:0051603">
    <property type="term" value="P:proteolysis involved in protein catabolic process"/>
    <property type="evidence" value="ECO:0007669"/>
    <property type="project" value="TreeGrafter"/>
</dbReference>
<keyword evidence="5" id="KW-0862">Zinc</keyword>
<dbReference type="PANTHER" id="PTHR43690">
    <property type="entry name" value="NARDILYSIN"/>
    <property type="match status" value="1"/>
</dbReference>
<dbReference type="AlphaFoldDB" id="A0A4U5QID1"/>
<dbReference type="PROSITE" id="PS00143">
    <property type="entry name" value="INSULINASE"/>
    <property type="match status" value="1"/>
</dbReference>
<evidence type="ECO:0000256" key="2">
    <source>
        <dbReference type="ARBA" id="ARBA00022670"/>
    </source>
</evidence>
<keyword evidence="6" id="KW-0482">Metalloprotease</keyword>
<accession>A0A4U5QID1</accession>
<evidence type="ECO:0000259" key="9">
    <source>
        <dbReference type="Pfam" id="PF05193"/>
    </source>
</evidence>
<evidence type="ECO:0000256" key="7">
    <source>
        <dbReference type="RuleBase" id="RU004447"/>
    </source>
</evidence>
<name>A0A4U5QID1_POPAL</name>